<protein>
    <recommendedName>
        <fullName evidence="3">DUF4440 domain-containing protein</fullName>
    </recommendedName>
</protein>
<dbReference type="STRING" id="279824.SAMN03080617_00193"/>
<evidence type="ECO:0000313" key="2">
    <source>
        <dbReference type="Proteomes" id="UP000198756"/>
    </source>
</evidence>
<gene>
    <name evidence="1" type="ORF">SAMN03080617_00193</name>
</gene>
<dbReference type="InterPro" id="IPR032710">
    <property type="entry name" value="NTF2-like_dom_sf"/>
</dbReference>
<evidence type="ECO:0000313" key="1">
    <source>
        <dbReference type="EMBL" id="SDA38743.1"/>
    </source>
</evidence>
<dbReference type="OrthoDB" id="9814425at2"/>
<evidence type="ECO:0008006" key="3">
    <source>
        <dbReference type="Google" id="ProtNLM"/>
    </source>
</evidence>
<dbReference type="SUPFAM" id="SSF54427">
    <property type="entry name" value="NTF2-like"/>
    <property type="match status" value="1"/>
</dbReference>
<name>A0A1G5UYP6_9BACT</name>
<sequence length="68" mass="7976">MIRDSITGSSFKTIHLWGNDQLLVEEGRGTWSHKNGEIVGTGRYLLVWQKEKGEWKILRDTWFADKKK</sequence>
<organism evidence="1 2">
    <name type="scientific">Algoriphagus alkaliphilus</name>
    <dbReference type="NCBI Taxonomy" id="279824"/>
    <lineage>
        <taxon>Bacteria</taxon>
        <taxon>Pseudomonadati</taxon>
        <taxon>Bacteroidota</taxon>
        <taxon>Cytophagia</taxon>
        <taxon>Cytophagales</taxon>
        <taxon>Cyclobacteriaceae</taxon>
        <taxon>Algoriphagus</taxon>
    </lineage>
</organism>
<dbReference type="AlphaFoldDB" id="A0A1G5UYP6"/>
<dbReference type="RefSeq" id="WP_092728075.1">
    <property type="nucleotide sequence ID" value="NZ_FMXE01000002.1"/>
</dbReference>
<dbReference type="Gene3D" id="3.10.450.50">
    <property type="match status" value="1"/>
</dbReference>
<reference evidence="2" key="1">
    <citation type="submission" date="2016-10" db="EMBL/GenBank/DDBJ databases">
        <authorList>
            <person name="Varghese N."/>
            <person name="Submissions S."/>
        </authorList>
    </citation>
    <scope>NUCLEOTIDE SEQUENCE [LARGE SCALE GENOMIC DNA]</scope>
    <source>
        <strain evidence="2">DSM 22703</strain>
    </source>
</reference>
<dbReference type="EMBL" id="FMXE01000002">
    <property type="protein sequence ID" value="SDA38743.1"/>
    <property type="molecule type" value="Genomic_DNA"/>
</dbReference>
<dbReference type="Proteomes" id="UP000198756">
    <property type="component" value="Unassembled WGS sequence"/>
</dbReference>
<proteinExistence type="predicted"/>
<accession>A0A1G5UYP6</accession>
<keyword evidence="2" id="KW-1185">Reference proteome</keyword>